<keyword evidence="2" id="KW-1185">Reference proteome</keyword>
<dbReference type="GO" id="GO:0018279">
    <property type="term" value="P:protein N-linked glycosylation via asparagine"/>
    <property type="evidence" value="ECO:0007669"/>
    <property type="project" value="TreeGrafter"/>
</dbReference>
<reference evidence="1" key="2">
    <citation type="submission" date="2021-09" db="EMBL/GenBank/DDBJ databases">
        <authorList>
            <person name="Jia N."/>
            <person name="Wang J."/>
            <person name="Shi W."/>
            <person name="Du L."/>
            <person name="Sun Y."/>
            <person name="Zhan W."/>
            <person name="Jiang J."/>
            <person name="Wang Q."/>
            <person name="Zhang B."/>
            <person name="Ji P."/>
            <person name="Sakyi L.B."/>
            <person name="Cui X."/>
            <person name="Yuan T."/>
            <person name="Jiang B."/>
            <person name="Yang W."/>
            <person name="Lam T.T.-Y."/>
            <person name="Chang Q."/>
            <person name="Ding S."/>
            <person name="Wang X."/>
            <person name="Zhu J."/>
            <person name="Ruan X."/>
            <person name="Zhao L."/>
            <person name="Wei J."/>
            <person name="Que T."/>
            <person name="Du C."/>
            <person name="Cheng J."/>
            <person name="Dai P."/>
            <person name="Han X."/>
            <person name="Huang E."/>
            <person name="Gao Y."/>
            <person name="Liu J."/>
            <person name="Shao H."/>
            <person name="Ye R."/>
            <person name="Li L."/>
            <person name="Wei W."/>
            <person name="Wang X."/>
            <person name="Wang C."/>
            <person name="Huo Q."/>
            <person name="Li W."/>
            <person name="Guo W."/>
            <person name="Chen H."/>
            <person name="Chen S."/>
            <person name="Zhou L."/>
            <person name="Zhou L."/>
            <person name="Ni X."/>
            <person name="Tian J."/>
            <person name="Zhou Y."/>
            <person name="Sheng Y."/>
            <person name="Liu T."/>
            <person name="Pan Y."/>
            <person name="Xia L."/>
            <person name="Li J."/>
            <person name="Zhao F."/>
            <person name="Cao W."/>
        </authorList>
    </citation>
    <scope>NUCLEOTIDE SEQUENCE</scope>
    <source>
        <strain evidence="1">Rsan-2018</strain>
        <tissue evidence="1">Larvae</tissue>
    </source>
</reference>
<accession>A0A9D4Q0Z6</accession>
<dbReference type="PANTHER" id="PTHR11226:SF0">
    <property type="entry name" value="UDP-GLUCOSE:GLYCOPROTEIN GLUCOSYLTRANSFERASE"/>
    <property type="match status" value="1"/>
</dbReference>
<proteinExistence type="predicted"/>
<dbReference type="EMBL" id="JABSTV010001249">
    <property type="protein sequence ID" value="KAH7962478.1"/>
    <property type="molecule type" value="Genomic_DNA"/>
</dbReference>
<protein>
    <submittedName>
        <fullName evidence="1">Uncharacterized protein</fullName>
    </submittedName>
</protein>
<dbReference type="Proteomes" id="UP000821837">
    <property type="component" value="Chromosome 3"/>
</dbReference>
<dbReference type="PANTHER" id="PTHR11226">
    <property type="entry name" value="UDP-GLUCOSE GLYCOPROTEIN:GLUCOSYLTRANSFERASE"/>
    <property type="match status" value="1"/>
</dbReference>
<dbReference type="GO" id="GO:0036503">
    <property type="term" value="P:ERAD pathway"/>
    <property type="evidence" value="ECO:0007669"/>
    <property type="project" value="TreeGrafter"/>
</dbReference>
<name>A0A9D4Q0Z6_RHISA</name>
<dbReference type="InterPro" id="IPR009448">
    <property type="entry name" value="UDP-g_GGtrans"/>
</dbReference>
<dbReference type="GO" id="GO:0051082">
    <property type="term" value="F:unfolded protein binding"/>
    <property type="evidence" value="ECO:0007669"/>
    <property type="project" value="TreeGrafter"/>
</dbReference>
<dbReference type="AlphaFoldDB" id="A0A9D4Q0Z6"/>
<dbReference type="VEuPathDB" id="VectorBase:RSAN_057805"/>
<reference evidence="1" key="1">
    <citation type="journal article" date="2020" name="Cell">
        <title>Large-Scale Comparative Analyses of Tick Genomes Elucidate Their Genetic Diversity and Vector Capacities.</title>
        <authorList>
            <consortium name="Tick Genome and Microbiome Consortium (TIGMIC)"/>
            <person name="Jia N."/>
            <person name="Wang J."/>
            <person name="Shi W."/>
            <person name="Du L."/>
            <person name="Sun Y."/>
            <person name="Zhan W."/>
            <person name="Jiang J.F."/>
            <person name="Wang Q."/>
            <person name="Zhang B."/>
            <person name="Ji P."/>
            <person name="Bell-Sakyi L."/>
            <person name="Cui X.M."/>
            <person name="Yuan T.T."/>
            <person name="Jiang B.G."/>
            <person name="Yang W.F."/>
            <person name="Lam T.T."/>
            <person name="Chang Q.C."/>
            <person name="Ding S.J."/>
            <person name="Wang X.J."/>
            <person name="Zhu J.G."/>
            <person name="Ruan X.D."/>
            <person name="Zhao L."/>
            <person name="Wei J.T."/>
            <person name="Ye R.Z."/>
            <person name="Que T.C."/>
            <person name="Du C.H."/>
            <person name="Zhou Y.H."/>
            <person name="Cheng J.X."/>
            <person name="Dai P.F."/>
            <person name="Guo W.B."/>
            <person name="Han X.H."/>
            <person name="Huang E.J."/>
            <person name="Li L.F."/>
            <person name="Wei W."/>
            <person name="Gao Y.C."/>
            <person name="Liu J.Z."/>
            <person name="Shao H.Z."/>
            <person name="Wang X."/>
            <person name="Wang C.C."/>
            <person name="Yang T.C."/>
            <person name="Huo Q.B."/>
            <person name="Li W."/>
            <person name="Chen H.Y."/>
            <person name="Chen S.E."/>
            <person name="Zhou L.G."/>
            <person name="Ni X.B."/>
            <person name="Tian J.H."/>
            <person name="Sheng Y."/>
            <person name="Liu T."/>
            <person name="Pan Y.S."/>
            <person name="Xia L.Y."/>
            <person name="Li J."/>
            <person name="Zhao F."/>
            <person name="Cao W.C."/>
        </authorList>
    </citation>
    <scope>NUCLEOTIDE SEQUENCE</scope>
    <source>
        <strain evidence="1">Rsan-2018</strain>
    </source>
</reference>
<comment type="caution">
    <text evidence="1">The sequence shown here is derived from an EMBL/GenBank/DDBJ whole genome shotgun (WGS) entry which is preliminary data.</text>
</comment>
<dbReference type="GO" id="GO:0005783">
    <property type="term" value="C:endoplasmic reticulum"/>
    <property type="evidence" value="ECO:0007669"/>
    <property type="project" value="TreeGrafter"/>
</dbReference>
<gene>
    <name evidence="1" type="ORF">HPB52_016338</name>
</gene>
<sequence length="183" mass="20579">MVNCAVYGCSNRTRNSPNDENFQRAARDKGFPEDCEFVIEVQGGGAICSIKELDETLRKREKECPQGFKLSEAHGRVGQRHVLLRSGGACRGVKISDRNCISERLHWVDTPCASKVRLSGYGVELAIKSTEYKAQDDTKVKEEKNVVDSEEVEKVENMEGFDIKKLNPELKKEVEDNQHVGSF</sequence>
<evidence type="ECO:0000313" key="1">
    <source>
        <dbReference type="EMBL" id="KAH7962478.1"/>
    </source>
</evidence>
<organism evidence="1 2">
    <name type="scientific">Rhipicephalus sanguineus</name>
    <name type="common">Brown dog tick</name>
    <name type="synonym">Ixodes sanguineus</name>
    <dbReference type="NCBI Taxonomy" id="34632"/>
    <lineage>
        <taxon>Eukaryota</taxon>
        <taxon>Metazoa</taxon>
        <taxon>Ecdysozoa</taxon>
        <taxon>Arthropoda</taxon>
        <taxon>Chelicerata</taxon>
        <taxon>Arachnida</taxon>
        <taxon>Acari</taxon>
        <taxon>Parasitiformes</taxon>
        <taxon>Ixodida</taxon>
        <taxon>Ixodoidea</taxon>
        <taxon>Ixodidae</taxon>
        <taxon>Rhipicephalinae</taxon>
        <taxon>Rhipicephalus</taxon>
        <taxon>Rhipicephalus</taxon>
    </lineage>
</organism>
<evidence type="ECO:0000313" key="2">
    <source>
        <dbReference type="Proteomes" id="UP000821837"/>
    </source>
</evidence>
<dbReference type="GO" id="GO:0003980">
    <property type="term" value="F:UDP-glucose:glycoprotein glucosyltransferase activity"/>
    <property type="evidence" value="ECO:0007669"/>
    <property type="project" value="InterPro"/>
</dbReference>